<evidence type="ECO:0000313" key="2">
    <source>
        <dbReference type="EMBL" id="EGJ72450.1"/>
    </source>
</evidence>
<keyword evidence="1" id="KW-0472">Membrane</keyword>
<sequence length="192" mass="22182">MTHNVESLDLQKLKEQFNLIREKLNKQKIINEKILRESMHEKLSYVEKRYRIQLGITILVVPLLAILFFKLHFHWGFVLLMGIIALVQLGLDTLCYRILDPRNLPNLSMTSAIEKVAKYKKAHTLRTNILIAPAIALIVWTILIASGYSWNIPIILLSSTLMIGAVIRGFLIEKANLRRIDEVLEDIKELKE</sequence>
<dbReference type="eggNOG" id="ENOG502ZDEP">
    <property type="taxonomic scope" value="Bacteria"/>
</dbReference>
<proteinExistence type="predicted"/>
<feature type="transmembrane region" description="Helical" evidence="1">
    <location>
        <begin position="52"/>
        <end position="69"/>
    </location>
</feature>
<evidence type="ECO:0008006" key="4">
    <source>
        <dbReference type="Google" id="ProtNLM"/>
    </source>
</evidence>
<keyword evidence="3" id="KW-1185">Reference proteome</keyword>
<dbReference type="Proteomes" id="UP000018439">
    <property type="component" value="Chromosome"/>
</dbReference>
<gene>
    <name evidence="2" type="ORF">Bcop_2292</name>
</gene>
<feature type="transmembrane region" description="Helical" evidence="1">
    <location>
        <begin position="75"/>
        <end position="99"/>
    </location>
</feature>
<accession>F3ZUZ2</accession>
<feature type="transmembrane region" description="Helical" evidence="1">
    <location>
        <begin position="154"/>
        <end position="171"/>
    </location>
</feature>
<dbReference type="AlphaFoldDB" id="F3ZUZ2"/>
<organism evidence="2 3">
    <name type="scientific">Bacteroides coprosuis DSM 18011</name>
    <dbReference type="NCBI Taxonomy" id="679937"/>
    <lineage>
        <taxon>Bacteria</taxon>
        <taxon>Pseudomonadati</taxon>
        <taxon>Bacteroidota</taxon>
        <taxon>Bacteroidia</taxon>
        <taxon>Bacteroidales</taxon>
        <taxon>Bacteroidaceae</taxon>
        <taxon>Bacteroides</taxon>
    </lineage>
</organism>
<reference evidence="2 3" key="1">
    <citation type="journal article" date="2011" name="Stand. Genomic Sci.">
        <title>Non-contiguous finished genome sequence of Bacteroides coprosuis type strain (PC139).</title>
        <authorList>
            <person name="Land M."/>
            <person name="Held B."/>
            <person name="Gronow S."/>
            <person name="Abt B."/>
            <person name="Lucas S."/>
            <person name="Del Rio T.G."/>
            <person name="Nolan M."/>
            <person name="Tice H."/>
            <person name="Cheng J.F."/>
            <person name="Pitluck S."/>
            <person name="Liolios K."/>
            <person name="Pagani I."/>
            <person name="Ivanova N."/>
            <person name="Mavromatis K."/>
            <person name="Mikhailova N."/>
            <person name="Pati A."/>
            <person name="Tapia R."/>
            <person name="Han C."/>
            <person name="Goodwin L."/>
            <person name="Chen A."/>
            <person name="Palaniappan K."/>
            <person name="Hauser L."/>
            <person name="Brambilla E.M."/>
            <person name="Rohde M."/>
            <person name="Goker M."/>
            <person name="Detter J.C."/>
            <person name="Woyke T."/>
            <person name="Bristow J."/>
            <person name="Eisen J.A."/>
            <person name="Markowitz V."/>
            <person name="Hugenholtz P."/>
            <person name="Kyrpides N.C."/>
            <person name="Klenk H.P."/>
            <person name="Lapidus A."/>
        </authorList>
    </citation>
    <scope>NUCLEOTIDE SEQUENCE</scope>
    <source>
        <strain evidence="2 3">DSM 18011</strain>
    </source>
</reference>
<keyword evidence="1" id="KW-0812">Transmembrane</keyword>
<dbReference type="OrthoDB" id="9846008at2"/>
<dbReference type="EMBL" id="CM001167">
    <property type="protein sequence ID" value="EGJ72450.1"/>
    <property type="molecule type" value="Genomic_DNA"/>
</dbReference>
<protein>
    <recommendedName>
        <fullName evidence="4">Transmembrane protein</fullName>
    </recommendedName>
</protein>
<feature type="transmembrane region" description="Helical" evidence="1">
    <location>
        <begin position="128"/>
        <end position="148"/>
    </location>
</feature>
<evidence type="ECO:0000313" key="3">
    <source>
        <dbReference type="Proteomes" id="UP000018439"/>
    </source>
</evidence>
<evidence type="ECO:0000256" key="1">
    <source>
        <dbReference type="SAM" id="Phobius"/>
    </source>
</evidence>
<dbReference type="HOGENOM" id="CLU_1412665_0_0_10"/>
<keyword evidence="1" id="KW-1133">Transmembrane helix</keyword>
<dbReference type="STRING" id="679937.Bcop_2292"/>
<name>F3ZUZ2_9BACE</name>